<keyword evidence="1" id="KW-1133">Transmembrane helix</keyword>
<protein>
    <submittedName>
        <fullName evidence="2">9283_t:CDS:1</fullName>
    </submittedName>
</protein>
<accession>A0A9N9CM83</accession>
<keyword evidence="3" id="KW-1185">Reference proteome</keyword>
<keyword evidence="1" id="KW-0812">Transmembrane</keyword>
<dbReference type="Proteomes" id="UP000789831">
    <property type="component" value="Unassembled WGS sequence"/>
</dbReference>
<proteinExistence type="predicted"/>
<keyword evidence="1" id="KW-0472">Membrane</keyword>
<sequence>HNKFFDTFVLPTPPTEIQFGNKELAERHTNHRAKRCLSMHRMYAFLVVFGIVCSGSTIYFDDTTDWHDSNHATI</sequence>
<reference evidence="2" key="1">
    <citation type="submission" date="2021-06" db="EMBL/GenBank/DDBJ databases">
        <authorList>
            <person name="Kallberg Y."/>
            <person name="Tangrot J."/>
            <person name="Rosling A."/>
        </authorList>
    </citation>
    <scope>NUCLEOTIDE SEQUENCE</scope>
    <source>
        <strain evidence="2">MT106</strain>
    </source>
</reference>
<dbReference type="AlphaFoldDB" id="A0A9N9CM83"/>
<evidence type="ECO:0000313" key="3">
    <source>
        <dbReference type="Proteomes" id="UP000789831"/>
    </source>
</evidence>
<comment type="caution">
    <text evidence="2">The sequence shown here is derived from an EMBL/GenBank/DDBJ whole genome shotgun (WGS) entry which is preliminary data.</text>
</comment>
<feature type="transmembrane region" description="Helical" evidence="1">
    <location>
        <begin position="42"/>
        <end position="60"/>
    </location>
</feature>
<name>A0A9N9CM83_9GLOM</name>
<gene>
    <name evidence="2" type="ORF">AGERDE_LOCUS9388</name>
</gene>
<evidence type="ECO:0000256" key="1">
    <source>
        <dbReference type="SAM" id="Phobius"/>
    </source>
</evidence>
<feature type="non-terminal residue" evidence="2">
    <location>
        <position position="1"/>
    </location>
</feature>
<dbReference type="EMBL" id="CAJVPL010002325">
    <property type="protein sequence ID" value="CAG8606934.1"/>
    <property type="molecule type" value="Genomic_DNA"/>
</dbReference>
<organism evidence="2 3">
    <name type="scientific">Ambispora gerdemannii</name>
    <dbReference type="NCBI Taxonomy" id="144530"/>
    <lineage>
        <taxon>Eukaryota</taxon>
        <taxon>Fungi</taxon>
        <taxon>Fungi incertae sedis</taxon>
        <taxon>Mucoromycota</taxon>
        <taxon>Glomeromycotina</taxon>
        <taxon>Glomeromycetes</taxon>
        <taxon>Archaeosporales</taxon>
        <taxon>Ambisporaceae</taxon>
        <taxon>Ambispora</taxon>
    </lineage>
</organism>
<evidence type="ECO:0000313" key="2">
    <source>
        <dbReference type="EMBL" id="CAG8606934.1"/>
    </source>
</evidence>